<accession>A0A409YP36</accession>
<name>A0A409YP36_9AGAR</name>
<reference evidence="2 3" key="1">
    <citation type="journal article" date="2018" name="Evol. Lett.">
        <title>Horizontal gene cluster transfer increased hallucinogenic mushroom diversity.</title>
        <authorList>
            <person name="Reynolds H.T."/>
            <person name="Vijayakumar V."/>
            <person name="Gluck-Thaler E."/>
            <person name="Korotkin H.B."/>
            <person name="Matheny P.B."/>
            <person name="Slot J.C."/>
        </authorList>
    </citation>
    <scope>NUCLEOTIDE SEQUENCE [LARGE SCALE GENOMIC DNA]</scope>
    <source>
        <strain evidence="2 3">2629</strain>
    </source>
</reference>
<feature type="region of interest" description="Disordered" evidence="1">
    <location>
        <begin position="1"/>
        <end position="38"/>
    </location>
</feature>
<dbReference type="OrthoDB" id="3218065at2759"/>
<sequence length="681" mass="77009">MKRTTKQKKEAASRARQGCAAKRQVEVQANSNQPDPTECTTWEGGLECHCDDCIGGWGNDDFNSDVGDDADDEDLDLVEINENREGVDLDGEHILEVLREQCAVLEELNEPPTPTSNPNPNSNSESLQLVQSVNPGSNHIDPENLDSPTDLESEQICFGYLSDEESIISVNSDVNSDYDTLTTDTMNLSHPNPPNPLPPTPHSQASTAPTSMTLRPVPENYGVRPPPQKRRRLLEIPARTAKVEARKKQLDDRMRALRDIDKLVLSKRDLFDTGKNGLQARRARAVRACLHMVVKNHRNLIEASERAAETERFAASWGGRCVRQWTATWIQSRTLPTSRRGCHRKVFSLLDDPAICTELRSFLRSQKWSMNPAKLADLTKNKLMPAEAQKYLQHVVSVEMPRGLQKYLEVSLFPRIQVKVTRGISIRTAQRWLNKEGFKFTAHKKALFYDRHEWEDVVHYRQKEFIPLMKEYGRRLVSYSAEDPNVESTPELEPGVRKLVLVAHDEMTAQSNDGQKMSWVFKGEQPLKKKGAGRGLHQSDVICSTVGWLSKASQTLEYGKNYDGYWTGAQFATQLKEKIIPAFKKAHPPSEYQALIMVDNSQGHSAYSEDALLTTRMNLRPGGKQAKLQNGWYIKDGQRIDQEMVFPPTHPMYPNEAKEMRQVLVERGLWKDGLGFSQGGP</sequence>
<dbReference type="PANTHER" id="PTHR35871">
    <property type="entry name" value="EXPRESSED PROTEIN"/>
    <property type="match status" value="1"/>
</dbReference>
<dbReference type="EMBL" id="NHTK01000892">
    <property type="protein sequence ID" value="PPR04808.1"/>
    <property type="molecule type" value="Genomic_DNA"/>
</dbReference>
<gene>
    <name evidence="2" type="ORF">CVT24_007084</name>
</gene>
<feature type="compositionally biased region" description="Polar residues" evidence="1">
    <location>
        <begin position="27"/>
        <end position="38"/>
    </location>
</feature>
<dbReference type="AlphaFoldDB" id="A0A409YP36"/>
<dbReference type="InParanoid" id="A0A409YP36"/>
<evidence type="ECO:0000313" key="3">
    <source>
        <dbReference type="Proteomes" id="UP000284842"/>
    </source>
</evidence>
<dbReference type="STRING" id="181874.A0A409YP36"/>
<proteinExistence type="predicted"/>
<keyword evidence="3" id="KW-1185">Reference proteome</keyword>
<comment type="caution">
    <text evidence="2">The sequence shown here is derived from an EMBL/GenBank/DDBJ whole genome shotgun (WGS) entry which is preliminary data.</text>
</comment>
<dbReference type="PANTHER" id="PTHR35871:SF1">
    <property type="entry name" value="CXC1-LIKE CYSTEINE CLUSTER ASSOCIATED WITH KDZ TRANSPOSASES DOMAIN-CONTAINING PROTEIN"/>
    <property type="match status" value="1"/>
</dbReference>
<evidence type="ECO:0000256" key="1">
    <source>
        <dbReference type="SAM" id="MobiDB-lite"/>
    </source>
</evidence>
<organism evidence="2 3">
    <name type="scientific">Panaeolus cyanescens</name>
    <dbReference type="NCBI Taxonomy" id="181874"/>
    <lineage>
        <taxon>Eukaryota</taxon>
        <taxon>Fungi</taxon>
        <taxon>Dikarya</taxon>
        <taxon>Basidiomycota</taxon>
        <taxon>Agaricomycotina</taxon>
        <taxon>Agaricomycetes</taxon>
        <taxon>Agaricomycetidae</taxon>
        <taxon>Agaricales</taxon>
        <taxon>Agaricineae</taxon>
        <taxon>Galeropsidaceae</taxon>
        <taxon>Panaeolus</taxon>
    </lineage>
</organism>
<dbReference type="Proteomes" id="UP000284842">
    <property type="component" value="Unassembled WGS sequence"/>
</dbReference>
<feature type="compositionally biased region" description="Polar residues" evidence="1">
    <location>
        <begin position="204"/>
        <end position="213"/>
    </location>
</feature>
<feature type="compositionally biased region" description="Pro residues" evidence="1">
    <location>
        <begin position="191"/>
        <end position="201"/>
    </location>
</feature>
<protein>
    <submittedName>
        <fullName evidence="2">Uncharacterized protein</fullName>
    </submittedName>
</protein>
<feature type="region of interest" description="Disordered" evidence="1">
    <location>
        <begin position="187"/>
        <end position="227"/>
    </location>
</feature>
<evidence type="ECO:0000313" key="2">
    <source>
        <dbReference type="EMBL" id="PPR04808.1"/>
    </source>
</evidence>